<comment type="caution">
    <text evidence="2">The sequence shown here is derived from an EMBL/GenBank/DDBJ whole genome shotgun (WGS) entry which is preliminary data.</text>
</comment>
<proteinExistence type="predicted"/>
<protein>
    <recommendedName>
        <fullName evidence="1">DUF7660 domain-containing protein</fullName>
    </recommendedName>
</protein>
<dbReference type="OrthoDB" id="1373771at2"/>
<dbReference type="RefSeq" id="WP_157297797.1">
    <property type="nucleotide sequence ID" value="NZ_BAAAZB010000005.1"/>
</dbReference>
<sequence length="82" mass="9534">MDKLPEVTDRQTFIKFISLLLKNYLQNKEGWENADLGSFLEAMARYAEDIQGYYDNTNQNINADTPTWKVFADILSGAKFYE</sequence>
<dbReference type="AlphaFoldDB" id="A0A6N8J2A5"/>
<dbReference type="InterPro" id="IPR056077">
    <property type="entry name" value="DUF7660"/>
</dbReference>
<gene>
    <name evidence="2" type="ORF">GO495_00740</name>
</gene>
<evidence type="ECO:0000313" key="2">
    <source>
        <dbReference type="EMBL" id="MVT39094.1"/>
    </source>
</evidence>
<keyword evidence="3" id="KW-1185">Reference proteome</keyword>
<feature type="domain" description="DUF7660" evidence="1">
    <location>
        <begin position="10"/>
        <end position="82"/>
    </location>
</feature>
<evidence type="ECO:0000259" key="1">
    <source>
        <dbReference type="Pfam" id="PF24693"/>
    </source>
</evidence>
<dbReference type="EMBL" id="WRXO01000001">
    <property type="protein sequence ID" value="MVT39094.1"/>
    <property type="molecule type" value="Genomic_DNA"/>
</dbReference>
<reference evidence="2 3" key="1">
    <citation type="submission" date="2019-12" db="EMBL/GenBank/DDBJ databases">
        <title>The draft genomic sequence of strain Chitinophaga oryziterrae JCM 16595.</title>
        <authorList>
            <person name="Zhang X."/>
        </authorList>
    </citation>
    <scope>NUCLEOTIDE SEQUENCE [LARGE SCALE GENOMIC DNA]</scope>
    <source>
        <strain evidence="2 3">JCM 16595</strain>
    </source>
</reference>
<evidence type="ECO:0000313" key="3">
    <source>
        <dbReference type="Proteomes" id="UP000468388"/>
    </source>
</evidence>
<organism evidence="2 3">
    <name type="scientific">Chitinophaga oryziterrae</name>
    <dbReference type="NCBI Taxonomy" id="1031224"/>
    <lineage>
        <taxon>Bacteria</taxon>
        <taxon>Pseudomonadati</taxon>
        <taxon>Bacteroidota</taxon>
        <taxon>Chitinophagia</taxon>
        <taxon>Chitinophagales</taxon>
        <taxon>Chitinophagaceae</taxon>
        <taxon>Chitinophaga</taxon>
    </lineage>
</organism>
<dbReference type="Pfam" id="PF24693">
    <property type="entry name" value="DUF7660"/>
    <property type="match status" value="1"/>
</dbReference>
<accession>A0A6N8J2A5</accession>
<name>A0A6N8J2A5_9BACT</name>
<dbReference type="Proteomes" id="UP000468388">
    <property type="component" value="Unassembled WGS sequence"/>
</dbReference>